<feature type="compositionally biased region" description="Pro residues" evidence="1">
    <location>
        <begin position="29"/>
        <end position="39"/>
    </location>
</feature>
<name>A0A8T3B7K8_DENNO</name>
<dbReference type="Proteomes" id="UP000829196">
    <property type="component" value="Unassembled WGS sequence"/>
</dbReference>
<keyword evidence="3" id="KW-1185">Reference proteome</keyword>
<evidence type="ECO:0000313" key="3">
    <source>
        <dbReference type="Proteomes" id="UP000829196"/>
    </source>
</evidence>
<sequence length="472" mass="52774">MSDRPGRKKQLFRLWFPARRSPSQTSKQPKPPSITPQLPPTSSLSSPQIDEDQTQLQSTLPSPSSGLAKVPSSTSSERRELLPQAELPSAKDDSEELANELGKPETQFTLASLPHEERTIAEFESKQLTETEASRIEPTIDQLGEEISRPEIDMEPQKDLESQLEKIQEEKPEVDLEAKQLQQDKSPIKISETKQITEEIHSEGVEKPEEVSEEPKKVSKPKLLIKVSDLKSPGRMIEEERPEESTNGALIETKRGNSTMKERKITISTMPNSSSHTIGQTQKELKDGLSRMVQKLSIGHQNKLGNEQGVNIITLASENQGASMFIGYEVQPGKKVGRSNETREENYHNVKGKQSIVASINSNVQGINSSILDETNYSEKNPGVHLTISTKPITPVSFTAKTESQKATSSITSPHKLTYEPNIRRRCLRGLFLESSEDDVKNRQKPRRHGCRFSCDDKRKGEIEDIGPSRKT</sequence>
<dbReference type="EMBL" id="JAGYWB010000012">
    <property type="protein sequence ID" value="KAI0502565.1"/>
    <property type="molecule type" value="Genomic_DNA"/>
</dbReference>
<evidence type="ECO:0000313" key="2">
    <source>
        <dbReference type="EMBL" id="KAI0502565.1"/>
    </source>
</evidence>
<gene>
    <name evidence="2" type="ORF">KFK09_017519</name>
</gene>
<feature type="compositionally biased region" description="Basic residues" evidence="1">
    <location>
        <begin position="1"/>
        <end position="11"/>
    </location>
</feature>
<comment type="caution">
    <text evidence="2">The sequence shown here is derived from an EMBL/GenBank/DDBJ whole genome shotgun (WGS) entry which is preliminary data.</text>
</comment>
<dbReference type="PANTHER" id="PTHR33472">
    <property type="entry name" value="OS01G0106600 PROTEIN"/>
    <property type="match status" value="1"/>
</dbReference>
<feature type="region of interest" description="Disordered" evidence="1">
    <location>
        <begin position="438"/>
        <end position="472"/>
    </location>
</feature>
<feature type="compositionally biased region" description="Polar residues" evidence="1">
    <location>
        <begin position="54"/>
        <end position="75"/>
    </location>
</feature>
<accession>A0A8T3B7K8</accession>
<dbReference type="AlphaFoldDB" id="A0A8T3B7K8"/>
<dbReference type="PANTHER" id="PTHR33472:SF24">
    <property type="entry name" value="VEGETATIVE CELL WALL PROTEIN GP1-LIKE"/>
    <property type="match status" value="1"/>
</dbReference>
<feature type="compositionally biased region" description="Basic and acidic residues" evidence="1">
    <location>
        <begin position="191"/>
        <end position="217"/>
    </location>
</feature>
<feature type="region of interest" description="Disordered" evidence="1">
    <location>
        <begin position="168"/>
        <end position="217"/>
    </location>
</feature>
<proteinExistence type="predicted"/>
<dbReference type="OrthoDB" id="1709592at2759"/>
<reference evidence="2" key="1">
    <citation type="journal article" date="2022" name="Front. Genet.">
        <title>Chromosome-Scale Assembly of the Dendrobium nobile Genome Provides Insights Into the Molecular Mechanism of the Biosynthesis of the Medicinal Active Ingredient of Dendrobium.</title>
        <authorList>
            <person name="Xu Q."/>
            <person name="Niu S.-C."/>
            <person name="Li K.-L."/>
            <person name="Zheng P.-J."/>
            <person name="Zhang X.-J."/>
            <person name="Jia Y."/>
            <person name="Liu Y."/>
            <person name="Niu Y.-X."/>
            <person name="Yu L.-H."/>
            <person name="Chen D.-F."/>
            <person name="Zhang G.-Q."/>
        </authorList>
    </citation>
    <scope>NUCLEOTIDE SEQUENCE</scope>
    <source>
        <tissue evidence="2">Leaf</tissue>
    </source>
</reference>
<evidence type="ECO:0000256" key="1">
    <source>
        <dbReference type="SAM" id="MobiDB-lite"/>
    </source>
</evidence>
<protein>
    <submittedName>
        <fullName evidence="2">Uncharacterized protein</fullName>
    </submittedName>
</protein>
<feature type="region of interest" description="Disordered" evidence="1">
    <location>
        <begin position="1"/>
        <end position="115"/>
    </location>
</feature>
<feature type="compositionally biased region" description="Basic and acidic residues" evidence="1">
    <location>
        <begin position="168"/>
        <end position="178"/>
    </location>
</feature>
<feature type="compositionally biased region" description="Basic and acidic residues" evidence="1">
    <location>
        <begin position="454"/>
        <end position="463"/>
    </location>
</feature>
<organism evidence="2 3">
    <name type="scientific">Dendrobium nobile</name>
    <name type="common">Orchid</name>
    <dbReference type="NCBI Taxonomy" id="94219"/>
    <lineage>
        <taxon>Eukaryota</taxon>
        <taxon>Viridiplantae</taxon>
        <taxon>Streptophyta</taxon>
        <taxon>Embryophyta</taxon>
        <taxon>Tracheophyta</taxon>
        <taxon>Spermatophyta</taxon>
        <taxon>Magnoliopsida</taxon>
        <taxon>Liliopsida</taxon>
        <taxon>Asparagales</taxon>
        <taxon>Orchidaceae</taxon>
        <taxon>Epidendroideae</taxon>
        <taxon>Malaxideae</taxon>
        <taxon>Dendrobiinae</taxon>
        <taxon>Dendrobium</taxon>
    </lineage>
</organism>